<evidence type="ECO:0000256" key="1">
    <source>
        <dbReference type="SAM" id="Phobius"/>
    </source>
</evidence>
<name>A0A173SIX1_9FIRM</name>
<sequence length="42" mass="5020">MTFGQKYNLDKVKRKMIFEKTVFYDILYLTYIIHSCAVNNIG</sequence>
<keyword evidence="1" id="KW-0812">Transmembrane</keyword>
<dbReference type="AlphaFoldDB" id="A0A173SIX1"/>
<feature type="transmembrane region" description="Helical" evidence="1">
    <location>
        <begin position="21"/>
        <end position="41"/>
    </location>
</feature>
<dbReference type="EMBL" id="CYXR01000008">
    <property type="protein sequence ID" value="CUM90170.1"/>
    <property type="molecule type" value="Genomic_DNA"/>
</dbReference>
<keyword evidence="1" id="KW-0472">Membrane</keyword>
<gene>
    <name evidence="2" type="ORF">ERS852574_01469</name>
</gene>
<organism evidence="2 3">
    <name type="scientific">Coprococcus comes</name>
    <dbReference type="NCBI Taxonomy" id="410072"/>
    <lineage>
        <taxon>Bacteria</taxon>
        <taxon>Bacillati</taxon>
        <taxon>Bacillota</taxon>
        <taxon>Clostridia</taxon>
        <taxon>Lachnospirales</taxon>
        <taxon>Lachnospiraceae</taxon>
        <taxon>Coprococcus</taxon>
    </lineage>
</organism>
<keyword evidence="1" id="KW-1133">Transmembrane helix</keyword>
<evidence type="ECO:0000313" key="2">
    <source>
        <dbReference type="EMBL" id="CUM90170.1"/>
    </source>
</evidence>
<dbReference type="Proteomes" id="UP000095727">
    <property type="component" value="Unassembled WGS sequence"/>
</dbReference>
<evidence type="ECO:0000313" key="3">
    <source>
        <dbReference type="Proteomes" id="UP000095727"/>
    </source>
</evidence>
<reference evidence="2 3" key="1">
    <citation type="submission" date="2015-09" db="EMBL/GenBank/DDBJ databases">
        <authorList>
            <consortium name="Pathogen Informatics"/>
        </authorList>
    </citation>
    <scope>NUCLEOTIDE SEQUENCE [LARGE SCALE GENOMIC DNA]</scope>
    <source>
        <strain evidence="2 3">2789STDY5834962</strain>
    </source>
</reference>
<proteinExistence type="predicted"/>
<protein>
    <submittedName>
        <fullName evidence="2">Uncharacterized protein</fullName>
    </submittedName>
</protein>
<accession>A0A173SIX1</accession>